<proteinExistence type="predicted"/>
<dbReference type="AlphaFoldDB" id="K5URJ1"/>
<feature type="transmembrane region" description="Helical" evidence="1">
    <location>
        <begin position="136"/>
        <end position="157"/>
    </location>
</feature>
<keyword evidence="1" id="KW-0812">Transmembrane</keyword>
<dbReference type="InParanoid" id="K5URJ1"/>
<dbReference type="HOGENOM" id="CLU_850231_0_0_1"/>
<dbReference type="GeneID" id="18917860"/>
<dbReference type="OrthoDB" id="2803309at2759"/>
<evidence type="ECO:0000313" key="3">
    <source>
        <dbReference type="Proteomes" id="UP000008370"/>
    </source>
</evidence>
<evidence type="ECO:0000313" key="2">
    <source>
        <dbReference type="EMBL" id="EKM52511.1"/>
    </source>
</evidence>
<reference evidence="2 3" key="1">
    <citation type="journal article" date="2012" name="BMC Genomics">
        <title>Comparative genomics of the white-rot fungi, Phanerochaete carnosa and P. chrysosporium, to elucidate the genetic basis of the distinct wood types they colonize.</title>
        <authorList>
            <person name="Suzuki H."/>
            <person name="MacDonald J."/>
            <person name="Syed K."/>
            <person name="Salamov A."/>
            <person name="Hori C."/>
            <person name="Aerts A."/>
            <person name="Henrissat B."/>
            <person name="Wiebenga A."/>
            <person name="vanKuyk P.A."/>
            <person name="Barry K."/>
            <person name="Lindquist E."/>
            <person name="LaButti K."/>
            <person name="Lapidus A."/>
            <person name="Lucas S."/>
            <person name="Coutinho P."/>
            <person name="Gong Y."/>
            <person name="Samejima M."/>
            <person name="Mahadevan R."/>
            <person name="Abou-Zaid M."/>
            <person name="de Vries R.P."/>
            <person name="Igarashi K."/>
            <person name="Yadav J.S."/>
            <person name="Grigoriev I.V."/>
            <person name="Master E.R."/>
        </authorList>
    </citation>
    <scope>NUCLEOTIDE SEQUENCE [LARGE SCALE GENOMIC DNA]</scope>
    <source>
        <strain evidence="2 3">HHB-10118-sp</strain>
    </source>
</reference>
<evidence type="ECO:0000256" key="1">
    <source>
        <dbReference type="SAM" id="Phobius"/>
    </source>
</evidence>
<keyword evidence="3" id="KW-1185">Reference proteome</keyword>
<dbReference type="RefSeq" id="XP_007398854.1">
    <property type="nucleotide sequence ID" value="XM_007398792.1"/>
</dbReference>
<name>K5URJ1_PHACS</name>
<keyword evidence="1" id="KW-0472">Membrane</keyword>
<protein>
    <submittedName>
        <fullName evidence="2">Uncharacterized protein</fullName>
    </submittedName>
</protein>
<dbReference type="EMBL" id="JH930475">
    <property type="protein sequence ID" value="EKM52511.1"/>
    <property type="molecule type" value="Genomic_DNA"/>
</dbReference>
<dbReference type="KEGG" id="pco:PHACADRAFT_260970"/>
<accession>K5URJ1</accession>
<gene>
    <name evidence="2" type="ORF">PHACADRAFT_260970</name>
</gene>
<keyword evidence="1" id="KW-1133">Transmembrane helix</keyword>
<dbReference type="Proteomes" id="UP000008370">
    <property type="component" value="Unassembled WGS sequence"/>
</dbReference>
<sequence>MNAKKKSLIHAMKKAGSRAARKLASRSWGRHHSRLTSAADVQAVFDEPTPKPAISHASESNCDQTSTGANVAMEEVSNGSTDSLTAVHGSPETKCFESPPILCARDSVLVARCQETRVRLPLDEGFPPMRFTVFRFCLQMLLFIPYVVLVGFLPFLAPTCLSRVTFNSFLRFTIRPAEPMEVFAQYSRQLPWHVGVALGLLFVATRALGKAYPGLAVALMAALIGRTMWAWGDFDSTLDVGDACLGIDDRATIWWLLRGFVLGDLVCSMDDFRKWYVDEKDIDSGEEDGEMETLERKDSSGKIDFGIRLRNRPQECFRIVADCEESF</sequence>
<organism evidence="2 3">
    <name type="scientific">Phanerochaete carnosa (strain HHB-10118-sp)</name>
    <name type="common">White-rot fungus</name>
    <name type="synonym">Peniophora carnosa</name>
    <dbReference type="NCBI Taxonomy" id="650164"/>
    <lineage>
        <taxon>Eukaryota</taxon>
        <taxon>Fungi</taxon>
        <taxon>Dikarya</taxon>
        <taxon>Basidiomycota</taxon>
        <taxon>Agaricomycotina</taxon>
        <taxon>Agaricomycetes</taxon>
        <taxon>Polyporales</taxon>
        <taxon>Phanerochaetaceae</taxon>
        <taxon>Phanerochaete</taxon>
    </lineage>
</organism>